<dbReference type="EMBL" id="JBBNAE010000004">
    <property type="protein sequence ID" value="KAK9130894.1"/>
    <property type="molecule type" value="Genomic_DNA"/>
</dbReference>
<evidence type="ECO:0000256" key="2">
    <source>
        <dbReference type="ARBA" id="ARBA00006027"/>
    </source>
</evidence>
<dbReference type="CDD" id="cd15798">
    <property type="entry name" value="PMEI-like_3"/>
    <property type="match status" value="1"/>
</dbReference>
<dbReference type="InterPro" id="IPR000070">
    <property type="entry name" value="Pectinesterase_cat"/>
</dbReference>
<keyword evidence="8" id="KW-0325">Glycoprotein</keyword>
<evidence type="ECO:0000256" key="8">
    <source>
        <dbReference type="ARBA" id="ARBA00023180"/>
    </source>
</evidence>
<dbReference type="SUPFAM" id="SSF51126">
    <property type="entry name" value="Pectin lyase-like"/>
    <property type="match status" value="1"/>
</dbReference>
<dbReference type="InterPro" id="IPR035513">
    <property type="entry name" value="Invertase/methylesterase_inhib"/>
</dbReference>
<evidence type="ECO:0000256" key="11">
    <source>
        <dbReference type="SAM" id="Phobius"/>
    </source>
</evidence>
<reference evidence="13 14" key="1">
    <citation type="submission" date="2024-01" db="EMBL/GenBank/DDBJ databases">
        <title>Genome assemblies of Stephania.</title>
        <authorList>
            <person name="Yang L."/>
        </authorList>
    </citation>
    <scope>NUCLEOTIDE SEQUENCE [LARGE SCALE GENOMIC DNA]</scope>
    <source>
        <strain evidence="13">QJT</strain>
        <tissue evidence="13">Leaf</tissue>
    </source>
</reference>
<evidence type="ECO:0000313" key="13">
    <source>
        <dbReference type="EMBL" id="KAK9130894.1"/>
    </source>
</evidence>
<dbReference type="FunFam" id="2.160.20.10:FF:000001">
    <property type="entry name" value="Pectinesterase"/>
    <property type="match status" value="1"/>
</dbReference>
<keyword evidence="6 10" id="KW-0063">Aspartyl esterase</keyword>
<keyword evidence="11" id="KW-0812">Transmembrane</keyword>
<accession>A0AAP0JBJ6</accession>
<comment type="caution">
    <text evidence="13">The sequence shown here is derived from an EMBL/GenBank/DDBJ whole genome shotgun (WGS) entry which is preliminary data.</text>
</comment>
<dbReference type="SMART" id="SM00856">
    <property type="entry name" value="PMEI"/>
    <property type="match status" value="1"/>
</dbReference>
<dbReference type="InterPro" id="IPR012334">
    <property type="entry name" value="Pectin_lyas_fold"/>
</dbReference>
<keyword evidence="11" id="KW-1133">Transmembrane helix</keyword>
<dbReference type="InterPro" id="IPR011050">
    <property type="entry name" value="Pectin_lyase_fold/virulence"/>
</dbReference>
<dbReference type="FunFam" id="1.20.140.40:FF:000010">
    <property type="entry name" value="Pectinesterase"/>
    <property type="match status" value="1"/>
</dbReference>
<evidence type="ECO:0000259" key="12">
    <source>
        <dbReference type="SMART" id="SM00856"/>
    </source>
</evidence>
<keyword evidence="7" id="KW-1015">Disulfide bond</keyword>
<evidence type="ECO:0000256" key="5">
    <source>
        <dbReference type="ARBA" id="ARBA00022801"/>
    </source>
</evidence>
<name>A0AAP0JBJ6_9MAGN</name>
<feature type="domain" description="Pectinesterase inhibitor" evidence="12">
    <location>
        <begin position="69"/>
        <end position="230"/>
    </location>
</feature>
<dbReference type="PANTHER" id="PTHR31707">
    <property type="entry name" value="PECTINESTERASE"/>
    <property type="match status" value="1"/>
</dbReference>
<keyword evidence="5 10" id="KW-0378">Hydrolase</keyword>
<dbReference type="PROSITE" id="PS00503">
    <property type="entry name" value="PECTINESTERASE_2"/>
    <property type="match status" value="1"/>
</dbReference>
<evidence type="ECO:0000256" key="1">
    <source>
        <dbReference type="ARBA" id="ARBA00005184"/>
    </source>
</evidence>
<proteinExistence type="inferred from homology"/>
<evidence type="ECO:0000256" key="3">
    <source>
        <dbReference type="ARBA" id="ARBA00007786"/>
    </source>
</evidence>
<dbReference type="EC" id="3.1.1.11" evidence="4 10"/>
<evidence type="ECO:0000256" key="7">
    <source>
        <dbReference type="ARBA" id="ARBA00023157"/>
    </source>
</evidence>
<gene>
    <name evidence="13" type="ORF">Sjap_011381</name>
</gene>
<dbReference type="InterPro" id="IPR033131">
    <property type="entry name" value="Pectinesterase_Asp_AS"/>
</dbReference>
<comment type="similarity">
    <text evidence="2">In the N-terminal section; belongs to the PMEI family.</text>
</comment>
<comment type="similarity">
    <text evidence="3">In the C-terminal section; belongs to the pectinesterase family.</text>
</comment>
<dbReference type="GO" id="GO:0030599">
    <property type="term" value="F:pectinesterase activity"/>
    <property type="evidence" value="ECO:0007669"/>
    <property type="project" value="UniProtKB-UniRule"/>
</dbReference>
<keyword evidence="11" id="KW-0472">Membrane</keyword>
<dbReference type="Proteomes" id="UP001417504">
    <property type="component" value="Unassembled WGS sequence"/>
</dbReference>
<protein>
    <recommendedName>
        <fullName evidence="4 10">Pectinesterase</fullName>
        <ecNumber evidence="4 10">3.1.1.11</ecNumber>
    </recommendedName>
</protein>
<dbReference type="GO" id="GO:0042545">
    <property type="term" value="P:cell wall modification"/>
    <property type="evidence" value="ECO:0007669"/>
    <property type="project" value="UniProtKB-UniRule"/>
</dbReference>
<sequence length="584" mass="64534">MDSINSFKGYGKVDEAEERSFRKKTKRRLIIISISAAVLVAVIVGAVVGTVIHKNNNKNSNGSNNDSSTLSSGIRAICNETLYPDSCFSSLSSVKTKSNKFDPQEIFKLSLEIAQKELSNVSSLPDKLIDLINDKSLKLALKDCKTLFEDALDELNTSIASTQATDNSKSNSLTSWLKIDDIKTWLSSALTDLETCLDGLAEQNSSSNVLVEMKTWLRNSTEYTSNSLAIVRNIVGLLDKLGVPMHRKLLSAVGYPDWVKSRDRTLLDQSKDAIRPDLTVATDGTGTHRTIQDAINAVGKKNKTRTVIYVRAGTYLENVVIDKAHWNIYMYGDDSSKTIVSGNLNKIEGTPTFSTASFIVTGKGFIARDIGFKNTAGPDKHQAVALRSGSDQSVFYRCSFDAFQDTLYAHSNRQFYRDCFITGTVDFIFGNAAVIFQNCNIQPRQPLPNQFNTITAQGKKDPGQVTGISIHRCTIKPNGQVAARTYLGRPWKDFSTTVIMESKIDGFVDPVGWIEWLPNTEPPKTIYYAEHQNTGPGAGVDRRVKWAGYRPVISGEEAQKFTVEPFIQGSEWLPHANVAFDSSL</sequence>
<feature type="transmembrane region" description="Helical" evidence="11">
    <location>
        <begin position="29"/>
        <end position="52"/>
    </location>
</feature>
<dbReference type="Pfam" id="PF04043">
    <property type="entry name" value="PMEI"/>
    <property type="match status" value="1"/>
</dbReference>
<comment type="catalytic activity">
    <reaction evidence="10">
        <text>[(1-&gt;4)-alpha-D-galacturonosyl methyl ester](n) + n H2O = [(1-&gt;4)-alpha-D-galacturonosyl](n) + n methanol + n H(+)</text>
        <dbReference type="Rhea" id="RHEA:22380"/>
        <dbReference type="Rhea" id="RHEA-COMP:14570"/>
        <dbReference type="Rhea" id="RHEA-COMP:14573"/>
        <dbReference type="ChEBI" id="CHEBI:15377"/>
        <dbReference type="ChEBI" id="CHEBI:15378"/>
        <dbReference type="ChEBI" id="CHEBI:17790"/>
        <dbReference type="ChEBI" id="CHEBI:140522"/>
        <dbReference type="ChEBI" id="CHEBI:140523"/>
        <dbReference type="EC" id="3.1.1.11"/>
    </reaction>
</comment>
<organism evidence="13 14">
    <name type="scientific">Stephania japonica</name>
    <dbReference type="NCBI Taxonomy" id="461633"/>
    <lineage>
        <taxon>Eukaryota</taxon>
        <taxon>Viridiplantae</taxon>
        <taxon>Streptophyta</taxon>
        <taxon>Embryophyta</taxon>
        <taxon>Tracheophyta</taxon>
        <taxon>Spermatophyta</taxon>
        <taxon>Magnoliopsida</taxon>
        <taxon>Ranunculales</taxon>
        <taxon>Menispermaceae</taxon>
        <taxon>Menispermoideae</taxon>
        <taxon>Cissampelideae</taxon>
        <taxon>Stephania</taxon>
    </lineage>
</organism>
<evidence type="ECO:0000256" key="6">
    <source>
        <dbReference type="ARBA" id="ARBA00023085"/>
    </source>
</evidence>
<dbReference type="InterPro" id="IPR006501">
    <property type="entry name" value="Pectinesterase_inhib_dom"/>
</dbReference>
<evidence type="ECO:0000256" key="9">
    <source>
        <dbReference type="PROSITE-ProRule" id="PRU10040"/>
    </source>
</evidence>
<dbReference type="GO" id="GO:0004857">
    <property type="term" value="F:enzyme inhibitor activity"/>
    <property type="evidence" value="ECO:0007669"/>
    <property type="project" value="InterPro"/>
</dbReference>
<dbReference type="SUPFAM" id="SSF101148">
    <property type="entry name" value="Plant invertase/pectin methylesterase inhibitor"/>
    <property type="match status" value="1"/>
</dbReference>
<dbReference type="NCBIfam" id="TIGR01614">
    <property type="entry name" value="PME_inhib"/>
    <property type="match status" value="1"/>
</dbReference>
<keyword evidence="14" id="KW-1185">Reference proteome</keyword>
<comment type="pathway">
    <text evidence="1 10">Glycan metabolism; pectin degradation; 2-dehydro-3-deoxy-D-gluconate from pectin: step 1/5.</text>
</comment>
<dbReference type="AlphaFoldDB" id="A0AAP0JBJ6"/>
<evidence type="ECO:0000313" key="14">
    <source>
        <dbReference type="Proteomes" id="UP001417504"/>
    </source>
</evidence>
<dbReference type="GO" id="GO:0045490">
    <property type="term" value="P:pectin catabolic process"/>
    <property type="evidence" value="ECO:0007669"/>
    <property type="project" value="UniProtKB-UniRule"/>
</dbReference>
<dbReference type="Pfam" id="PF01095">
    <property type="entry name" value="Pectinesterase"/>
    <property type="match status" value="1"/>
</dbReference>
<dbReference type="Gene3D" id="2.160.20.10">
    <property type="entry name" value="Single-stranded right-handed beta-helix, Pectin lyase-like"/>
    <property type="match status" value="1"/>
</dbReference>
<evidence type="ECO:0000256" key="4">
    <source>
        <dbReference type="ARBA" id="ARBA00013229"/>
    </source>
</evidence>
<evidence type="ECO:0000256" key="10">
    <source>
        <dbReference type="RuleBase" id="RU000589"/>
    </source>
</evidence>
<dbReference type="Gene3D" id="1.20.140.40">
    <property type="entry name" value="Invertase/pectin methylesterase inhibitor family protein"/>
    <property type="match status" value="1"/>
</dbReference>
<feature type="active site" evidence="9">
    <location>
        <position position="426"/>
    </location>
</feature>